<dbReference type="GO" id="GO:0043531">
    <property type="term" value="F:ADP binding"/>
    <property type="evidence" value="ECO:0007669"/>
    <property type="project" value="InterPro"/>
</dbReference>
<dbReference type="Proteomes" id="UP000030748">
    <property type="component" value="Unassembled WGS sequence"/>
</dbReference>
<dbReference type="OrthoDB" id="690341at2759"/>
<dbReference type="Pfam" id="PF00931">
    <property type="entry name" value="NB-ARC"/>
    <property type="match status" value="1"/>
</dbReference>
<dbReference type="FunFam" id="1.10.10.10:FF:000322">
    <property type="entry name" value="Probable disease resistance protein At1g63360"/>
    <property type="match status" value="1"/>
</dbReference>
<dbReference type="SUPFAM" id="SSF52058">
    <property type="entry name" value="L domain-like"/>
    <property type="match status" value="1"/>
</dbReference>
<dbReference type="InterPro" id="IPR058922">
    <property type="entry name" value="WHD_DRP"/>
</dbReference>
<dbReference type="eggNOG" id="KOG4658">
    <property type="taxonomic scope" value="Eukaryota"/>
</dbReference>
<feature type="domain" description="NB-ARC" evidence="7">
    <location>
        <begin position="158"/>
        <end position="327"/>
    </location>
</feature>
<comment type="similarity">
    <text evidence="1">Belongs to the disease resistance NB-LRR family.</text>
</comment>
<evidence type="ECO:0000256" key="1">
    <source>
        <dbReference type="ARBA" id="ARBA00008894"/>
    </source>
</evidence>
<dbReference type="EMBL" id="KI630443">
    <property type="protein sequence ID" value="EYU39798.1"/>
    <property type="molecule type" value="Genomic_DNA"/>
</dbReference>
<protein>
    <recommendedName>
        <fullName evidence="13">NB-ARC domain-containing protein</fullName>
    </recommendedName>
</protein>
<dbReference type="Gene3D" id="3.80.10.10">
    <property type="entry name" value="Ribonuclease Inhibitor"/>
    <property type="match status" value="1"/>
</dbReference>
<reference evidence="11 12" key="1">
    <citation type="journal article" date="2013" name="Proc. Natl. Acad. Sci. U.S.A.">
        <title>Fine-scale variation in meiotic recombination in Mimulus inferred from population shotgun sequencing.</title>
        <authorList>
            <person name="Hellsten U."/>
            <person name="Wright K.M."/>
            <person name="Jenkins J."/>
            <person name="Shu S."/>
            <person name="Yuan Y."/>
            <person name="Wessler S.R."/>
            <person name="Schmutz J."/>
            <person name="Willis J.H."/>
            <person name="Rokhsar D.S."/>
        </authorList>
    </citation>
    <scope>NUCLEOTIDE SEQUENCE [LARGE SCALE GENOMIC DNA]</scope>
    <source>
        <strain evidence="12">cv. DUN x IM62</strain>
    </source>
</reference>
<dbReference type="Gene3D" id="1.10.10.10">
    <property type="entry name" value="Winged helix-like DNA-binding domain superfamily/Winged helix DNA-binding domain"/>
    <property type="match status" value="1"/>
</dbReference>
<evidence type="ECO:0000256" key="2">
    <source>
        <dbReference type="ARBA" id="ARBA00022614"/>
    </source>
</evidence>
<dbReference type="OMA" id="ESASEWK"/>
<dbReference type="STRING" id="4155.A0A022RJ64"/>
<evidence type="ECO:0000259" key="7">
    <source>
        <dbReference type="Pfam" id="PF00931"/>
    </source>
</evidence>
<dbReference type="AlphaFoldDB" id="A0A022RJ64"/>
<dbReference type="PANTHER" id="PTHR23155">
    <property type="entry name" value="DISEASE RESISTANCE PROTEIN RP"/>
    <property type="match status" value="1"/>
</dbReference>
<dbReference type="GO" id="GO:0005524">
    <property type="term" value="F:ATP binding"/>
    <property type="evidence" value="ECO:0007669"/>
    <property type="project" value="UniProtKB-KW"/>
</dbReference>
<evidence type="ECO:0008006" key="13">
    <source>
        <dbReference type="Google" id="ProtNLM"/>
    </source>
</evidence>
<keyword evidence="3" id="KW-0677">Repeat</keyword>
<keyword evidence="5" id="KW-0611">Plant defense</keyword>
<dbReference type="PhylomeDB" id="A0A022RJ64"/>
<evidence type="ECO:0000259" key="9">
    <source>
        <dbReference type="Pfam" id="PF23559"/>
    </source>
</evidence>
<dbReference type="InterPro" id="IPR002182">
    <property type="entry name" value="NB-ARC"/>
</dbReference>
<gene>
    <name evidence="11" type="ORF">MIMGU_mgv1a019216mg</name>
</gene>
<evidence type="ECO:0000313" key="11">
    <source>
        <dbReference type="EMBL" id="EYU39798.1"/>
    </source>
</evidence>
<feature type="domain" description="Disease resistance R13L4/SHOC-2-like LRR" evidence="10">
    <location>
        <begin position="530"/>
        <end position="854"/>
    </location>
</feature>
<accession>A0A022RJ64</accession>
<evidence type="ECO:0000256" key="4">
    <source>
        <dbReference type="ARBA" id="ARBA00022741"/>
    </source>
</evidence>
<dbReference type="KEGG" id="egt:105955369"/>
<dbReference type="CDD" id="cd14798">
    <property type="entry name" value="RX-CC_like"/>
    <property type="match status" value="1"/>
</dbReference>
<dbReference type="InterPro" id="IPR038005">
    <property type="entry name" value="RX-like_CC"/>
</dbReference>
<dbReference type="Gene3D" id="3.40.50.300">
    <property type="entry name" value="P-loop containing nucleotide triphosphate hydrolases"/>
    <property type="match status" value="1"/>
</dbReference>
<keyword evidence="6" id="KW-0067">ATP-binding</keyword>
<dbReference type="FunFam" id="3.40.50.300:FF:001091">
    <property type="entry name" value="Probable disease resistance protein At1g61300"/>
    <property type="match status" value="1"/>
</dbReference>
<organism evidence="11 12">
    <name type="scientific">Erythranthe guttata</name>
    <name type="common">Yellow monkey flower</name>
    <name type="synonym">Mimulus guttatus</name>
    <dbReference type="NCBI Taxonomy" id="4155"/>
    <lineage>
        <taxon>Eukaryota</taxon>
        <taxon>Viridiplantae</taxon>
        <taxon>Streptophyta</taxon>
        <taxon>Embryophyta</taxon>
        <taxon>Tracheophyta</taxon>
        <taxon>Spermatophyta</taxon>
        <taxon>Magnoliopsida</taxon>
        <taxon>eudicotyledons</taxon>
        <taxon>Gunneridae</taxon>
        <taxon>Pentapetalae</taxon>
        <taxon>asterids</taxon>
        <taxon>lamiids</taxon>
        <taxon>Lamiales</taxon>
        <taxon>Phrymaceae</taxon>
        <taxon>Erythranthe</taxon>
    </lineage>
</organism>
<dbReference type="Pfam" id="PF23598">
    <property type="entry name" value="LRR_14"/>
    <property type="match status" value="1"/>
</dbReference>
<dbReference type="PRINTS" id="PR00364">
    <property type="entry name" value="DISEASERSIST"/>
</dbReference>
<keyword evidence="2" id="KW-0433">Leucine-rich repeat</keyword>
<name>A0A022RJ64_ERYGU</name>
<dbReference type="InterPro" id="IPR027417">
    <property type="entry name" value="P-loop_NTPase"/>
</dbReference>
<dbReference type="InterPro" id="IPR055414">
    <property type="entry name" value="LRR_R13L4/SHOC2-like"/>
</dbReference>
<proteinExistence type="inferred from homology"/>
<keyword evidence="12" id="KW-1185">Reference proteome</keyword>
<evidence type="ECO:0000313" key="12">
    <source>
        <dbReference type="Proteomes" id="UP000030748"/>
    </source>
</evidence>
<dbReference type="Pfam" id="PF23559">
    <property type="entry name" value="WHD_DRP"/>
    <property type="match status" value="1"/>
</dbReference>
<dbReference type="GO" id="GO:0051607">
    <property type="term" value="P:defense response to virus"/>
    <property type="evidence" value="ECO:0007669"/>
    <property type="project" value="UniProtKB-ARBA"/>
</dbReference>
<evidence type="ECO:0000259" key="8">
    <source>
        <dbReference type="Pfam" id="PF18052"/>
    </source>
</evidence>
<dbReference type="SUPFAM" id="SSF52540">
    <property type="entry name" value="P-loop containing nucleoside triphosphate hydrolases"/>
    <property type="match status" value="1"/>
</dbReference>
<evidence type="ECO:0000256" key="6">
    <source>
        <dbReference type="ARBA" id="ARBA00022840"/>
    </source>
</evidence>
<evidence type="ECO:0000256" key="5">
    <source>
        <dbReference type="ARBA" id="ARBA00022821"/>
    </source>
</evidence>
<evidence type="ECO:0000256" key="3">
    <source>
        <dbReference type="ARBA" id="ARBA00022737"/>
    </source>
</evidence>
<dbReference type="InterPro" id="IPR032675">
    <property type="entry name" value="LRR_dom_sf"/>
</dbReference>
<dbReference type="InterPro" id="IPR041118">
    <property type="entry name" value="Rx_N"/>
</dbReference>
<feature type="domain" description="Disease resistance protein winged helix" evidence="9">
    <location>
        <begin position="416"/>
        <end position="487"/>
    </location>
</feature>
<dbReference type="InterPro" id="IPR044974">
    <property type="entry name" value="Disease_R_plants"/>
</dbReference>
<feature type="domain" description="Disease resistance N-terminal" evidence="8">
    <location>
        <begin position="6"/>
        <end position="87"/>
    </location>
</feature>
<dbReference type="Pfam" id="PF18052">
    <property type="entry name" value="Rx_N"/>
    <property type="match status" value="1"/>
</dbReference>
<dbReference type="Gene3D" id="1.20.5.4130">
    <property type="match status" value="1"/>
</dbReference>
<dbReference type="PANTHER" id="PTHR23155:SF1205">
    <property type="entry name" value="DISEASE RESISTANCE PROTEIN RPM1"/>
    <property type="match status" value="1"/>
</dbReference>
<dbReference type="InterPro" id="IPR036388">
    <property type="entry name" value="WH-like_DNA-bd_sf"/>
</dbReference>
<keyword evidence="4" id="KW-0547">Nucleotide-binding</keyword>
<sequence>MAEAAATFLLQKSDNWLSKELSLSDDVKVGIKRLNSELSMATAILKDLDAQREQSNQIQQWIRLLQGVTYEIEDVLDMRAYQISHQNTHWSIAVWSGIGNHSIGSLIKEIEANITSIKDMRTSNEKTVSPHPASTSSAHRESGIAPLYTPEGEIVGVEKQREELASWVLDLERAYKVMFVVGMGGSGKTALVKLVYDQLKTDFDCHVWLTASKSVSSEELLSIMLSKLCNKTAQHSVNPSQALQDLASTLNNYLQDKRYLIIFDDLWTTEVWDGVKYVLPRNNCSRVIITTRRGNIASSCRESWVDVHRIQALPLGKARELFRRRSIPQSGVFPSAKGQSLWVNKLLGKCEGLPLGIIEIGKVLSREKSESELKKLHDSLQVEVASGQLSSIGRLLLLSYDDLPYNLKCCFLYMSMFGEYYLVKRRTLIRLWIAEGFIPTTNGKQVEDIAEEYLQELIERNLMQAGELDFDGRPQTCRVHTLMHKIALSKSETEKFCTIWTNHRCEISEQTRRLSIQNTEFTMANKDMWHLRTLFACLNTKTAIRISSGFKLLKILHLDGASVDSFPNGIDELLLLKYLCLSNTRIKLIPSSIGRLQHLETLNLKHTFVTAVPNTLTKLAELRHLLICRYNFNGYLSFDAVIGFNVSTEISKLTNLQKLSFVRADHKLIRELTKMKELRKLGIIDLPSNSGPILCEAIQILKDLYSLNMTSLHREEVLHIQGIDNPPPLLQRLYLKGRLEKMPQWISKLHDLVRIRLKWSRLRQDNNPITILGELPSLLELQLLDAYKGDRLDFLVGRFPKLKILDFDQMEELTVIRIEHRALSCLQKLIISRCQNLGRIPLGIENVAQLKELRLGDMPRQFVEPIRRNGPMRREVEHIQKIHSTHLQNGTHCALDDLS</sequence>
<evidence type="ECO:0000259" key="10">
    <source>
        <dbReference type="Pfam" id="PF23598"/>
    </source>
</evidence>